<keyword evidence="3" id="KW-1185">Reference proteome</keyword>
<organism evidence="3 4">
    <name type="scientific">Acrobeloides nanus</name>
    <dbReference type="NCBI Taxonomy" id="290746"/>
    <lineage>
        <taxon>Eukaryota</taxon>
        <taxon>Metazoa</taxon>
        <taxon>Ecdysozoa</taxon>
        <taxon>Nematoda</taxon>
        <taxon>Chromadorea</taxon>
        <taxon>Rhabditida</taxon>
        <taxon>Tylenchina</taxon>
        <taxon>Cephalobomorpha</taxon>
        <taxon>Cephaloboidea</taxon>
        <taxon>Cephalobidae</taxon>
        <taxon>Acrobeloides</taxon>
    </lineage>
</organism>
<proteinExistence type="predicted"/>
<feature type="transmembrane region" description="Helical" evidence="1">
    <location>
        <begin position="24"/>
        <end position="49"/>
    </location>
</feature>
<evidence type="ECO:0000259" key="2">
    <source>
        <dbReference type="Pfam" id="PF10328"/>
    </source>
</evidence>
<reference evidence="4" key="1">
    <citation type="submission" date="2022-11" db="UniProtKB">
        <authorList>
            <consortium name="WormBaseParasite"/>
        </authorList>
    </citation>
    <scope>IDENTIFICATION</scope>
</reference>
<evidence type="ECO:0000313" key="3">
    <source>
        <dbReference type="Proteomes" id="UP000887540"/>
    </source>
</evidence>
<dbReference type="AlphaFoldDB" id="A0A914CDQ9"/>
<dbReference type="InterPro" id="IPR019430">
    <property type="entry name" value="7TM_GPCR_serpentine_rcpt_Srx"/>
</dbReference>
<feature type="transmembrane region" description="Helical" evidence="1">
    <location>
        <begin position="75"/>
        <end position="95"/>
    </location>
</feature>
<keyword evidence="1" id="KW-0472">Membrane</keyword>
<evidence type="ECO:0000256" key="1">
    <source>
        <dbReference type="SAM" id="Phobius"/>
    </source>
</evidence>
<feature type="domain" description="7TM GPCR serpentine receptor class x (Srx)" evidence="2">
    <location>
        <begin position="16"/>
        <end position="104"/>
    </location>
</feature>
<keyword evidence="1" id="KW-0812">Transmembrane</keyword>
<dbReference type="Pfam" id="PF10328">
    <property type="entry name" value="7TM_GPCR_Srx"/>
    <property type="match status" value="1"/>
</dbReference>
<accession>A0A914CDQ9</accession>
<dbReference type="WBParaSite" id="ACRNAN_Path_952.g3659.t1">
    <property type="protein sequence ID" value="ACRNAN_Path_952.g3659.t1"/>
    <property type="gene ID" value="ACRNAN_Path_952.g3659"/>
</dbReference>
<name>A0A914CDQ9_9BILA</name>
<evidence type="ECO:0000313" key="4">
    <source>
        <dbReference type="WBParaSite" id="ACRNAN_Path_952.g3659.t1"/>
    </source>
</evidence>
<keyword evidence="1" id="KW-1133">Transmembrane helix</keyword>
<protein>
    <submittedName>
        <fullName evidence="4">7TM GPCR serpentine receptor class x (Srx) domain-containing protein</fullName>
    </submittedName>
</protein>
<dbReference type="Proteomes" id="UP000887540">
    <property type="component" value="Unplaced"/>
</dbReference>
<sequence>MCIPGCYYKSDGSGTHSDYTCTNVYILFSFYLECILAAICFILDGLCVIKIMKRNQIGSSDVVENQQRKREKIMVYYNCLSMIAFLVALIPYLLYLLSKQNIYTTYGIILGVFVYDSSKRAIGQGLDQINTLIMQQRMSNSNKNRDINF</sequence>